<evidence type="ECO:0000256" key="4">
    <source>
        <dbReference type="ARBA" id="ARBA00022989"/>
    </source>
</evidence>
<evidence type="ECO:0000313" key="7">
    <source>
        <dbReference type="EMBL" id="NNF08463.1"/>
    </source>
</evidence>
<comment type="subcellular location">
    <subcellularLocation>
        <location evidence="1">Cell membrane</location>
        <topology evidence="1">Multi-pass membrane protein</topology>
    </subcellularLocation>
</comment>
<dbReference type="AlphaFoldDB" id="A0A7Y2EAY6"/>
<dbReference type="PROSITE" id="PS51257">
    <property type="entry name" value="PROKAR_LIPOPROTEIN"/>
    <property type="match status" value="1"/>
</dbReference>
<feature type="transmembrane region" description="Helical" evidence="6">
    <location>
        <begin position="349"/>
        <end position="369"/>
    </location>
</feature>
<keyword evidence="5 6" id="KW-0472">Membrane</keyword>
<evidence type="ECO:0000256" key="3">
    <source>
        <dbReference type="ARBA" id="ARBA00022692"/>
    </source>
</evidence>
<feature type="transmembrane region" description="Helical" evidence="6">
    <location>
        <begin position="112"/>
        <end position="135"/>
    </location>
</feature>
<dbReference type="InterPro" id="IPR050833">
    <property type="entry name" value="Poly_Biosynth_Transport"/>
</dbReference>
<organism evidence="7 8">
    <name type="scientific">Eiseniibacteriota bacterium</name>
    <dbReference type="NCBI Taxonomy" id="2212470"/>
    <lineage>
        <taxon>Bacteria</taxon>
        <taxon>Candidatus Eiseniibacteriota</taxon>
    </lineage>
</organism>
<dbReference type="GO" id="GO:0005886">
    <property type="term" value="C:plasma membrane"/>
    <property type="evidence" value="ECO:0007669"/>
    <property type="project" value="UniProtKB-SubCell"/>
</dbReference>
<dbReference type="PANTHER" id="PTHR30250:SF11">
    <property type="entry name" value="O-ANTIGEN TRANSPORTER-RELATED"/>
    <property type="match status" value="1"/>
</dbReference>
<feature type="transmembrane region" description="Helical" evidence="6">
    <location>
        <begin position="314"/>
        <end position="333"/>
    </location>
</feature>
<reference evidence="7 8" key="1">
    <citation type="submission" date="2020-03" db="EMBL/GenBank/DDBJ databases">
        <title>Metabolic flexibility allows generalist bacteria to become dominant in a frequently disturbed ecosystem.</title>
        <authorList>
            <person name="Chen Y.-J."/>
            <person name="Leung P.M."/>
            <person name="Bay S.K."/>
            <person name="Hugenholtz P."/>
            <person name="Kessler A.J."/>
            <person name="Shelley G."/>
            <person name="Waite D.W."/>
            <person name="Cook P.L."/>
            <person name="Greening C."/>
        </authorList>
    </citation>
    <scope>NUCLEOTIDE SEQUENCE [LARGE SCALE GENOMIC DNA]</scope>
    <source>
        <strain evidence="7">SS_bin_28</strain>
    </source>
</reference>
<dbReference type="EMBL" id="JABDJR010000681">
    <property type="protein sequence ID" value="NNF08463.1"/>
    <property type="molecule type" value="Genomic_DNA"/>
</dbReference>
<protein>
    <recommendedName>
        <fullName evidence="9">Polysaccharide biosynthesis protein C-terminal domain-containing protein</fullName>
    </recommendedName>
</protein>
<gene>
    <name evidence="7" type="ORF">HKN21_17005</name>
</gene>
<comment type="caution">
    <text evidence="7">The sequence shown here is derived from an EMBL/GenBank/DDBJ whole genome shotgun (WGS) entry which is preliminary data.</text>
</comment>
<evidence type="ECO:0000256" key="1">
    <source>
        <dbReference type="ARBA" id="ARBA00004651"/>
    </source>
</evidence>
<feature type="transmembrane region" description="Helical" evidence="6">
    <location>
        <begin position="211"/>
        <end position="230"/>
    </location>
</feature>
<feature type="transmembrane region" description="Helical" evidence="6">
    <location>
        <begin position="86"/>
        <end position="105"/>
    </location>
</feature>
<dbReference type="Proteomes" id="UP000547674">
    <property type="component" value="Unassembled WGS sequence"/>
</dbReference>
<feature type="transmembrane region" description="Helical" evidence="6">
    <location>
        <begin position="242"/>
        <end position="261"/>
    </location>
</feature>
<evidence type="ECO:0000256" key="2">
    <source>
        <dbReference type="ARBA" id="ARBA00022475"/>
    </source>
</evidence>
<sequence>MGRFSFLLSMGSVTLVTIGTLGCYLLAMLILGRSLSKESFGYVTLWVYALNVLGAASLLGFPNAILRHYPRARLTGAQWGRVLPKLAFQSLIACSLGAWVFHLIYDLPQFETLLLFLAASTIGFTLLPITILQIFGRFALAQGLYTLWRVGMLVGIGACLALSLDLHVRQVFIAIALSGFLQAVISVASVLRHPQGTESLPLRPLLPDAGVFASLFVAAMLLLRLDAFFIPKLLNFEALGTYSALSFLALTGYGVISLAVGQVLNPKLANREPVPLKKLTLLLALGGLLIGSVLALTSTWTIPFLFGDKYEGDFRLVVGLLSLVGVLQVLYAIPSSKVGILGSKKLLRLYVPLSLSSLVVDALLLLWLVPKFGMRGAAGAAALTWFWRTGTAWLAARKLSPN</sequence>
<name>A0A7Y2EAY6_UNCEI</name>
<feature type="transmembrane region" description="Helical" evidence="6">
    <location>
        <begin position="281"/>
        <end position="302"/>
    </location>
</feature>
<evidence type="ECO:0008006" key="9">
    <source>
        <dbReference type="Google" id="ProtNLM"/>
    </source>
</evidence>
<keyword evidence="4 6" id="KW-1133">Transmembrane helix</keyword>
<evidence type="ECO:0000313" key="8">
    <source>
        <dbReference type="Proteomes" id="UP000547674"/>
    </source>
</evidence>
<feature type="transmembrane region" description="Helical" evidence="6">
    <location>
        <begin position="6"/>
        <end position="31"/>
    </location>
</feature>
<evidence type="ECO:0000256" key="5">
    <source>
        <dbReference type="ARBA" id="ARBA00023136"/>
    </source>
</evidence>
<accession>A0A7Y2EAY6</accession>
<keyword evidence="3 6" id="KW-0812">Transmembrane</keyword>
<evidence type="ECO:0000256" key="6">
    <source>
        <dbReference type="SAM" id="Phobius"/>
    </source>
</evidence>
<proteinExistence type="predicted"/>
<feature type="transmembrane region" description="Helical" evidence="6">
    <location>
        <begin position="147"/>
        <end position="164"/>
    </location>
</feature>
<keyword evidence="2" id="KW-1003">Cell membrane</keyword>
<feature type="transmembrane region" description="Helical" evidence="6">
    <location>
        <begin position="171"/>
        <end position="191"/>
    </location>
</feature>
<dbReference type="PANTHER" id="PTHR30250">
    <property type="entry name" value="PST FAMILY PREDICTED COLANIC ACID TRANSPORTER"/>
    <property type="match status" value="1"/>
</dbReference>
<feature type="transmembrane region" description="Helical" evidence="6">
    <location>
        <begin position="43"/>
        <end position="66"/>
    </location>
</feature>